<dbReference type="AlphaFoldDB" id="A0AAW1QYT3"/>
<name>A0AAW1QYT3_9CHLO</name>
<keyword evidence="2" id="KW-1185">Reference proteome</keyword>
<evidence type="ECO:0000313" key="1">
    <source>
        <dbReference type="EMBL" id="KAK9826679.1"/>
    </source>
</evidence>
<dbReference type="EMBL" id="JALJOS010000020">
    <property type="protein sequence ID" value="KAK9826679.1"/>
    <property type="molecule type" value="Genomic_DNA"/>
</dbReference>
<dbReference type="Pfam" id="PF08856">
    <property type="entry name" value="DUF1826"/>
    <property type="match status" value="1"/>
</dbReference>
<gene>
    <name evidence="1" type="ORF">WJX74_009607</name>
</gene>
<dbReference type="Proteomes" id="UP001438707">
    <property type="component" value="Unassembled WGS sequence"/>
</dbReference>
<evidence type="ECO:0000313" key="2">
    <source>
        <dbReference type="Proteomes" id="UP001438707"/>
    </source>
</evidence>
<dbReference type="InterPro" id="IPR014955">
    <property type="entry name" value="DUF1826"/>
</dbReference>
<reference evidence="1 2" key="1">
    <citation type="journal article" date="2024" name="Nat. Commun.">
        <title>Phylogenomics reveals the evolutionary origins of lichenization in chlorophyte algae.</title>
        <authorList>
            <person name="Puginier C."/>
            <person name="Libourel C."/>
            <person name="Otte J."/>
            <person name="Skaloud P."/>
            <person name="Haon M."/>
            <person name="Grisel S."/>
            <person name="Petersen M."/>
            <person name="Berrin J.G."/>
            <person name="Delaux P.M."/>
            <person name="Dal Grande F."/>
            <person name="Keller J."/>
        </authorList>
    </citation>
    <scope>NUCLEOTIDE SEQUENCE [LARGE SCALE GENOMIC DNA]</scope>
    <source>
        <strain evidence="1 2">SAG 2145</strain>
    </source>
</reference>
<organism evidence="1 2">
    <name type="scientific">Apatococcus lobatus</name>
    <dbReference type="NCBI Taxonomy" id="904363"/>
    <lineage>
        <taxon>Eukaryota</taxon>
        <taxon>Viridiplantae</taxon>
        <taxon>Chlorophyta</taxon>
        <taxon>core chlorophytes</taxon>
        <taxon>Trebouxiophyceae</taxon>
        <taxon>Chlorellales</taxon>
        <taxon>Chlorellaceae</taxon>
        <taxon>Apatococcus</taxon>
    </lineage>
</organism>
<comment type="caution">
    <text evidence="1">The sequence shown here is derived from an EMBL/GenBank/DDBJ whole genome shotgun (WGS) entry which is preliminary data.</text>
</comment>
<proteinExistence type="predicted"/>
<sequence>MGQLTTPLNTPSLKHNPLYPKQVLKRWVQPQPSEISSRPLDIRKQHVRIVHQERQTSLTEKLSVAVQGLAPFTRKVTAERQKLQENLPAVAQDIPCCKATEALLEDVRQQATDYMNLLGLGAVEMSLSLVHSTSCPRLHEDSVKVRCLCTYLGEGTLFVEDRHVDRQQLQLWLGQDTGGFKLRKNALVHQANPGDVLYLKGSAYPGNAGRGAVHRSPDGASVENPRLVLRLDPASSHPCDCC</sequence>
<accession>A0AAW1QYT3</accession>
<protein>
    <recommendedName>
        <fullName evidence="3">DUF1826 domain-containing protein</fullName>
    </recommendedName>
</protein>
<evidence type="ECO:0008006" key="3">
    <source>
        <dbReference type="Google" id="ProtNLM"/>
    </source>
</evidence>